<dbReference type="EMBL" id="BAEG01000028">
    <property type="protein sequence ID" value="GAB12880.1"/>
    <property type="molecule type" value="Genomic_DNA"/>
</dbReference>
<dbReference type="AlphaFoldDB" id="H0QJ79"/>
<dbReference type="Proteomes" id="UP000003828">
    <property type="component" value="Unassembled WGS sequence"/>
</dbReference>
<keyword evidence="2" id="KW-1185">Reference proteome</keyword>
<organism evidence="1 2">
    <name type="scientific">Arthrobacter globiformis (strain ATCC 8010 / DSM 20124 / JCM 1332 / NBRC 12137 / NCIMB 8907 / NRRL B-2979 / 168)</name>
    <dbReference type="NCBI Taxonomy" id="1077972"/>
    <lineage>
        <taxon>Bacteria</taxon>
        <taxon>Bacillati</taxon>
        <taxon>Actinomycetota</taxon>
        <taxon>Actinomycetes</taxon>
        <taxon>Micrococcales</taxon>
        <taxon>Micrococcaceae</taxon>
        <taxon>Arthrobacter</taxon>
    </lineage>
</organism>
<accession>H0QJ79</accession>
<comment type="caution">
    <text evidence="1">The sequence shown here is derived from an EMBL/GenBank/DDBJ whole genome shotgun (WGS) entry which is preliminary data.</text>
</comment>
<evidence type="ECO:0000313" key="1">
    <source>
        <dbReference type="EMBL" id="GAB12880.1"/>
    </source>
</evidence>
<proteinExistence type="predicted"/>
<protein>
    <submittedName>
        <fullName evidence="1">Uncharacterized protein</fullName>
    </submittedName>
</protein>
<dbReference type="eggNOG" id="ENOG5033SKZ">
    <property type="taxonomic scope" value="Bacteria"/>
</dbReference>
<evidence type="ECO:0000313" key="2">
    <source>
        <dbReference type="Proteomes" id="UP000003828"/>
    </source>
</evidence>
<gene>
    <name evidence="1" type="ORF">ARGLB_028_00050</name>
</gene>
<name>H0QJ79_ARTG1</name>
<reference evidence="1 2" key="1">
    <citation type="submission" date="2011-12" db="EMBL/GenBank/DDBJ databases">
        <title>Whole genome shotgun sequence of Arthrobacter globiformis NBRC 12137.</title>
        <authorList>
            <person name="Miyazawa S."/>
            <person name="Hosoyama A."/>
            <person name="Tsuchikane K."/>
            <person name="Katsumata H."/>
            <person name="Yamazaki S."/>
            <person name="Fujita N."/>
        </authorList>
    </citation>
    <scope>NUCLEOTIDE SEQUENCE [LARGE SCALE GENOMIC DNA]</scope>
    <source>
        <strain evidence="1 2">NBRC 12137</strain>
    </source>
</reference>
<sequence length="264" mass="29465">MRETFWYHTSTHPNWPDRAFDPTATITDITKRRLQEIGGDGRGLERWATRQKAKALHLGTYEAAIENMLRRMTDQNGADEQFYLYRVRLRRNASIEPGVHPERANMAGDVQLAELCAAGVDVLRYVNTHEDPSSVSLAVRLEAILAVQVIPVPLAVNAADAWVSAGAARLIEAARLPAPEPKTKFERMQRHRPSALSIEVSKMEDEVADRLPFGLRDRFHRLFDEENLSAEPAAFPSKLIGLAALVNDPLAVLGLLDTVPSREV</sequence>